<comment type="caution">
    <text evidence="1">The sequence shown here is derived from an EMBL/GenBank/DDBJ whole genome shotgun (WGS) entry which is preliminary data.</text>
</comment>
<protein>
    <submittedName>
        <fullName evidence="1">Uncharacterized protein</fullName>
    </submittedName>
</protein>
<keyword evidence="2" id="KW-1185">Reference proteome</keyword>
<gene>
    <name evidence="1" type="ORF">TNCV_1558221</name>
</gene>
<sequence>MIGVADTHLKISDMMNHKPHVKDFSKTHLRLREQEIEREAVKNDCEQPQYFNIELKENIDGMLEKAT</sequence>
<dbReference type="AlphaFoldDB" id="A0A8X6RA86"/>
<name>A0A8X6RA86_TRICX</name>
<dbReference type="EMBL" id="BMAU01021061">
    <property type="protein sequence ID" value="GFX88777.1"/>
    <property type="molecule type" value="Genomic_DNA"/>
</dbReference>
<dbReference type="Proteomes" id="UP000887159">
    <property type="component" value="Unassembled WGS sequence"/>
</dbReference>
<proteinExistence type="predicted"/>
<accession>A0A8X6RA86</accession>
<organism evidence="1 2">
    <name type="scientific">Trichonephila clavipes</name>
    <name type="common">Golden silk orbweaver</name>
    <name type="synonym">Nephila clavipes</name>
    <dbReference type="NCBI Taxonomy" id="2585209"/>
    <lineage>
        <taxon>Eukaryota</taxon>
        <taxon>Metazoa</taxon>
        <taxon>Ecdysozoa</taxon>
        <taxon>Arthropoda</taxon>
        <taxon>Chelicerata</taxon>
        <taxon>Arachnida</taxon>
        <taxon>Araneae</taxon>
        <taxon>Araneomorphae</taxon>
        <taxon>Entelegynae</taxon>
        <taxon>Araneoidea</taxon>
        <taxon>Nephilidae</taxon>
        <taxon>Trichonephila</taxon>
    </lineage>
</organism>
<evidence type="ECO:0000313" key="1">
    <source>
        <dbReference type="EMBL" id="GFX88777.1"/>
    </source>
</evidence>
<reference evidence="1" key="1">
    <citation type="submission" date="2020-08" db="EMBL/GenBank/DDBJ databases">
        <title>Multicomponent nature underlies the extraordinary mechanical properties of spider dragline silk.</title>
        <authorList>
            <person name="Kono N."/>
            <person name="Nakamura H."/>
            <person name="Mori M."/>
            <person name="Yoshida Y."/>
            <person name="Ohtoshi R."/>
            <person name="Malay A.D."/>
            <person name="Moran D.A.P."/>
            <person name="Tomita M."/>
            <person name="Numata K."/>
            <person name="Arakawa K."/>
        </authorList>
    </citation>
    <scope>NUCLEOTIDE SEQUENCE</scope>
</reference>
<evidence type="ECO:0000313" key="2">
    <source>
        <dbReference type="Proteomes" id="UP000887159"/>
    </source>
</evidence>